<gene>
    <name evidence="2" type="ORF">BKA67DRAFT_583505</name>
</gene>
<dbReference type="RefSeq" id="XP_045952710.1">
    <property type="nucleotide sequence ID" value="XM_046104073.1"/>
</dbReference>
<sequence>MRCAAIIALFAASGTIAAPSLSWKHRYTNSTTPCYGNSTVPTNTTTPSNSTIPSNTTYPISYTGFILPTLLKNHDIPTNDNALDLQTATVRNGVAETSTLYEIPVPAELAGKTCSLVIQAGHLGRGDNILGTQAMDIFNNNIESHATLDYGNHRNKQLARVHFDSTTGLYAFDDTVLPPLIKSFPCPAGKTLEWESVAVGDFDINVIRQDFEVDGKHIPNGLSIGYH</sequence>
<comment type="caution">
    <text evidence="2">The sequence shown here is derived from an EMBL/GenBank/DDBJ whole genome shotgun (WGS) entry which is preliminary data.</text>
</comment>
<dbReference type="AlphaFoldDB" id="A0A9P8RN41"/>
<evidence type="ECO:0000313" key="2">
    <source>
        <dbReference type="EMBL" id="KAH6646196.1"/>
    </source>
</evidence>
<dbReference type="EMBL" id="JAGPXC010000010">
    <property type="protein sequence ID" value="KAH6646196.1"/>
    <property type="molecule type" value="Genomic_DNA"/>
</dbReference>
<accession>A0A9P8RN41</accession>
<keyword evidence="1" id="KW-0732">Signal</keyword>
<proteinExistence type="predicted"/>
<dbReference type="Proteomes" id="UP000758603">
    <property type="component" value="Unassembled WGS sequence"/>
</dbReference>
<organism evidence="2 3">
    <name type="scientific">Truncatella angustata</name>
    <dbReference type="NCBI Taxonomy" id="152316"/>
    <lineage>
        <taxon>Eukaryota</taxon>
        <taxon>Fungi</taxon>
        <taxon>Dikarya</taxon>
        <taxon>Ascomycota</taxon>
        <taxon>Pezizomycotina</taxon>
        <taxon>Sordariomycetes</taxon>
        <taxon>Xylariomycetidae</taxon>
        <taxon>Amphisphaeriales</taxon>
        <taxon>Sporocadaceae</taxon>
        <taxon>Truncatella</taxon>
    </lineage>
</organism>
<evidence type="ECO:0000256" key="1">
    <source>
        <dbReference type="SAM" id="SignalP"/>
    </source>
</evidence>
<feature type="chain" id="PRO_5040248950" description="Ubiquitin 3 binding protein But2 C-terminal domain-containing protein" evidence="1">
    <location>
        <begin position="18"/>
        <end position="227"/>
    </location>
</feature>
<evidence type="ECO:0000313" key="3">
    <source>
        <dbReference type="Proteomes" id="UP000758603"/>
    </source>
</evidence>
<dbReference type="OrthoDB" id="4657524at2759"/>
<protein>
    <recommendedName>
        <fullName evidence="4">Ubiquitin 3 binding protein But2 C-terminal domain-containing protein</fullName>
    </recommendedName>
</protein>
<reference evidence="2" key="1">
    <citation type="journal article" date="2021" name="Nat. Commun.">
        <title>Genetic determinants of endophytism in the Arabidopsis root mycobiome.</title>
        <authorList>
            <person name="Mesny F."/>
            <person name="Miyauchi S."/>
            <person name="Thiergart T."/>
            <person name="Pickel B."/>
            <person name="Atanasova L."/>
            <person name="Karlsson M."/>
            <person name="Huettel B."/>
            <person name="Barry K.W."/>
            <person name="Haridas S."/>
            <person name="Chen C."/>
            <person name="Bauer D."/>
            <person name="Andreopoulos W."/>
            <person name="Pangilinan J."/>
            <person name="LaButti K."/>
            <person name="Riley R."/>
            <person name="Lipzen A."/>
            <person name="Clum A."/>
            <person name="Drula E."/>
            <person name="Henrissat B."/>
            <person name="Kohler A."/>
            <person name="Grigoriev I.V."/>
            <person name="Martin F.M."/>
            <person name="Hacquard S."/>
        </authorList>
    </citation>
    <scope>NUCLEOTIDE SEQUENCE</scope>
    <source>
        <strain evidence="2">MPI-SDFR-AT-0073</strain>
    </source>
</reference>
<feature type="signal peptide" evidence="1">
    <location>
        <begin position="1"/>
        <end position="17"/>
    </location>
</feature>
<dbReference type="GeneID" id="70132964"/>
<keyword evidence="3" id="KW-1185">Reference proteome</keyword>
<evidence type="ECO:0008006" key="4">
    <source>
        <dbReference type="Google" id="ProtNLM"/>
    </source>
</evidence>
<name>A0A9P8RN41_9PEZI</name>